<name>A0A840XHY5_9MICO</name>
<dbReference type="Pfam" id="PF03772">
    <property type="entry name" value="Competence"/>
    <property type="match status" value="1"/>
</dbReference>
<feature type="transmembrane region" description="Helical" evidence="6">
    <location>
        <begin position="455"/>
        <end position="474"/>
    </location>
</feature>
<proteinExistence type="predicted"/>
<dbReference type="OrthoDB" id="7177610at2"/>
<feature type="transmembrane region" description="Helical" evidence="6">
    <location>
        <begin position="520"/>
        <end position="540"/>
    </location>
</feature>
<dbReference type="EMBL" id="JACHBS010000001">
    <property type="protein sequence ID" value="MBB5616507.1"/>
    <property type="molecule type" value="Genomic_DNA"/>
</dbReference>
<dbReference type="NCBIfam" id="TIGR00360">
    <property type="entry name" value="ComEC_N-term"/>
    <property type="match status" value="1"/>
</dbReference>
<feature type="transmembrane region" description="Helical" evidence="6">
    <location>
        <begin position="392"/>
        <end position="414"/>
    </location>
</feature>
<dbReference type="CDD" id="cd07731">
    <property type="entry name" value="ComA-like_MBL-fold"/>
    <property type="match status" value="1"/>
</dbReference>
<evidence type="ECO:0000259" key="7">
    <source>
        <dbReference type="SMART" id="SM00849"/>
    </source>
</evidence>
<reference evidence="8 9" key="1">
    <citation type="submission" date="2020-08" db="EMBL/GenBank/DDBJ databases">
        <title>Sequencing the genomes of 1000 actinobacteria strains.</title>
        <authorList>
            <person name="Klenk H.-P."/>
        </authorList>
    </citation>
    <scope>NUCLEOTIDE SEQUENCE [LARGE SCALE GENOMIC DNA]</scope>
    <source>
        <strain evidence="8 9">DSM 23889</strain>
    </source>
</reference>
<evidence type="ECO:0000313" key="9">
    <source>
        <dbReference type="Proteomes" id="UP000552883"/>
    </source>
</evidence>
<keyword evidence="3 6" id="KW-0812">Transmembrane</keyword>
<dbReference type="Gene3D" id="3.60.15.10">
    <property type="entry name" value="Ribonuclease Z/Hydroxyacylglutathione hydrolase-like"/>
    <property type="match status" value="1"/>
</dbReference>
<feature type="transmembrane region" description="Helical" evidence="6">
    <location>
        <begin position="421"/>
        <end position="443"/>
    </location>
</feature>
<evidence type="ECO:0000256" key="2">
    <source>
        <dbReference type="ARBA" id="ARBA00022475"/>
    </source>
</evidence>
<dbReference type="SMART" id="SM00849">
    <property type="entry name" value="Lactamase_B"/>
    <property type="match status" value="1"/>
</dbReference>
<evidence type="ECO:0000256" key="4">
    <source>
        <dbReference type="ARBA" id="ARBA00022989"/>
    </source>
</evidence>
<dbReference type="AlphaFoldDB" id="A0A840XHY5"/>
<feature type="transmembrane region" description="Helical" evidence="6">
    <location>
        <begin position="45"/>
        <end position="67"/>
    </location>
</feature>
<dbReference type="InterPro" id="IPR035681">
    <property type="entry name" value="ComA-like_MBL"/>
</dbReference>
<accession>A0A840XHY5</accession>
<dbReference type="PANTHER" id="PTHR30619">
    <property type="entry name" value="DNA INTERNALIZATION/COMPETENCE PROTEIN COMEC/REC2"/>
    <property type="match status" value="1"/>
</dbReference>
<dbReference type="InterPro" id="IPR001279">
    <property type="entry name" value="Metallo-B-lactamas"/>
</dbReference>
<dbReference type="InterPro" id="IPR036866">
    <property type="entry name" value="RibonucZ/Hydroxyglut_hydro"/>
</dbReference>
<keyword evidence="5 6" id="KW-0472">Membrane</keyword>
<feature type="transmembrane region" description="Helical" evidence="6">
    <location>
        <begin position="481"/>
        <end position="500"/>
    </location>
</feature>
<feature type="transmembrane region" description="Helical" evidence="6">
    <location>
        <begin position="324"/>
        <end position="340"/>
    </location>
</feature>
<feature type="transmembrane region" description="Helical" evidence="6">
    <location>
        <begin position="369"/>
        <end position="386"/>
    </location>
</feature>
<keyword evidence="4 6" id="KW-1133">Transmembrane helix</keyword>
<keyword evidence="2" id="KW-1003">Cell membrane</keyword>
<dbReference type="Proteomes" id="UP000552883">
    <property type="component" value="Unassembled WGS sequence"/>
</dbReference>
<dbReference type="GO" id="GO:0005886">
    <property type="term" value="C:plasma membrane"/>
    <property type="evidence" value="ECO:0007669"/>
    <property type="project" value="UniProtKB-SubCell"/>
</dbReference>
<dbReference type="InterPro" id="IPR004477">
    <property type="entry name" value="ComEC_N"/>
</dbReference>
<dbReference type="Pfam" id="PF00753">
    <property type="entry name" value="Lactamase_B"/>
    <property type="match status" value="1"/>
</dbReference>
<dbReference type="PANTHER" id="PTHR30619:SF1">
    <property type="entry name" value="RECOMBINATION PROTEIN 2"/>
    <property type="match status" value="1"/>
</dbReference>
<evidence type="ECO:0000256" key="3">
    <source>
        <dbReference type="ARBA" id="ARBA00022692"/>
    </source>
</evidence>
<sequence>MSAALTGAPASQPAAAPSRLDLRLALPALVGWLTAVVLVGVPGAAVGVGLAALLGTVAAVAVVRRGAAARRGRAARGRAVVAASIPSLVAVAVVAAAVALVAPSRMPPVLAAELERGATVAVVLELEQTVQPPRVDQRVTDPGFGGGASADALIVAMVPNVATVPSPAAGGAVATQNAGVVDPAAVAVRIPVRLLGLEVTERLPLGTRLEGRVRVIPLDAGDDRVALVRPVTGLEPIGVPPPLVAGADGLRAGFLALMAPFAGDGAALLPGLAIGDTTAVSDELDAAMKRSALSHLTAVSGANCAIVVGLVLGVGALARWPRPVRVGTALAALGGFVVLVTPEPSVVRAAVMAAVVLLALSSGRPARGLPVLGLAVLGIVVLDPWIAREYGFVLSVLATAALLVLAGPLTTLLGRWLPAPLALAVAVPLAAQLACQPVLILLAPEVPLSGVLANMLAAPAAPVATIVGMIACLLAPVIPPLAMLVAGIAWLPAAWIAGVARVCSQLPGALLPWPEGALGAVLLGALTAAALVAAGLPAAIGSARLRARFALAAVAALVITAGATAGAAALRGLGRPADWAVAQCDIGQGDAVLVRSAGQVALIDTGADPALLTHCLDSLGIERIDLLVLTHFDLDHAGGVPAVVGRVDHALVGPTGRPEDEAVVAALLGGGARVTPSGEHDHGRLGDYAWRMLGPPDHRGVEPGNDASLVLELRPGPGCPACPSVLALGDLGADAQRRLAAVHDLRPVDVVKVSHHGSPDQHLPLYTAVAAPLALIGVGADNTYGHPAPALLDALVADGTLVVRSDEHGLALIGPRDPATGALPLWVERGTVETGTVERGAVERGTVGGAG</sequence>
<feature type="transmembrane region" description="Helical" evidence="6">
    <location>
        <begin position="549"/>
        <end position="570"/>
    </location>
</feature>
<gene>
    <name evidence="8" type="ORF">BJ959_000003</name>
</gene>
<dbReference type="InterPro" id="IPR052159">
    <property type="entry name" value="Competence_DNA_uptake"/>
</dbReference>
<evidence type="ECO:0000313" key="8">
    <source>
        <dbReference type="EMBL" id="MBB5616507.1"/>
    </source>
</evidence>
<dbReference type="RefSeq" id="WP_153982344.1">
    <property type="nucleotide sequence ID" value="NZ_BAAANZ010000007.1"/>
</dbReference>
<evidence type="ECO:0000256" key="1">
    <source>
        <dbReference type="ARBA" id="ARBA00004651"/>
    </source>
</evidence>
<feature type="transmembrane region" description="Helical" evidence="6">
    <location>
        <begin position="79"/>
        <end position="102"/>
    </location>
</feature>
<feature type="transmembrane region" description="Helical" evidence="6">
    <location>
        <begin position="296"/>
        <end position="317"/>
    </location>
</feature>
<evidence type="ECO:0000256" key="5">
    <source>
        <dbReference type="ARBA" id="ARBA00023136"/>
    </source>
</evidence>
<feature type="transmembrane region" description="Helical" evidence="6">
    <location>
        <begin position="346"/>
        <end position="362"/>
    </location>
</feature>
<evidence type="ECO:0000256" key="6">
    <source>
        <dbReference type="SAM" id="Phobius"/>
    </source>
</evidence>
<comment type="subcellular location">
    <subcellularLocation>
        <location evidence="1">Cell membrane</location>
        <topology evidence="1">Multi-pass membrane protein</topology>
    </subcellularLocation>
</comment>
<protein>
    <submittedName>
        <fullName evidence="8">Competence protein ComEC</fullName>
    </submittedName>
</protein>
<feature type="domain" description="Metallo-beta-lactamase" evidence="7">
    <location>
        <begin position="588"/>
        <end position="786"/>
    </location>
</feature>
<organism evidence="8 9">
    <name type="scientific">Microcella frigidaquae</name>
    <dbReference type="NCBI Taxonomy" id="424758"/>
    <lineage>
        <taxon>Bacteria</taxon>
        <taxon>Bacillati</taxon>
        <taxon>Actinomycetota</taxon>
        <taxon>Actinomycetes</taxon>
        <taxon>Micrococcales</taxon>
        <taxon>Microbacteriaceae</taxon>
        <taxon>Microcella</taxon>
    </lineage>
</organism>
<keyword evidence="9" id="KW-1185">Reference proteome</keyword>
<dbReference type="SUPFAM" id="SSF56281">
    <property type="entry name" value="Metallo-hydrolase/oxidoreductase"/>
    <property type="match status" value="1"/>
</dbReference>
<comment type="caution">
    <text evidence="8">The sequence shown here is derived from an EMBL/GenBank/DDBJ whole genome shotgun (WGS) entry which is preliminary data.</text>
</comment>